<name>A0ACB6QN34_9PLEO</name>
<dbReference type="EMBL" id="MU003516">
    <property type="protein sequence ID" value="KAF2468300.1"/>
    <property type="molecule type" value="Genomic_DNA"/>
</dbReference>
<protein>
    <submittedName>
        <fullName evidence="1">Cytochrome P450</fullName>
    </submittedName>
</protein>
<evidence type="ECO:0000313" key="1">
    <source>
        <dbReference type="EMBL" id="KAF2468300.1"/>
    </source>
</evidence>
<organism evidence="1 2">
    <name type="scientific">Lindgomyces ingoldianus</name>
    <dbReference type="NCBI Taxonomy" id="673940"/>
    <lineage>
        <taxon>Eukaryota</taxon>
        <taxon>Fungi</taxon>
        <taxon>Dikarya</taxon>
        <taxon>Ascomycota</taxon>
        <taxon>Pezizomycotina</taxon>
        <taxon>Dothideomycetes</taxon>
        <taxon>Pleosporomycetidae</taxon>
        <taxon>Pleosporales</taxon>
        <taxon>Lindgomycetaceae</taxon>
        <taxon>Lindgomyces</taxon>
    </lineage>
</organism>
<reference evidence="1" key="1">
    <citation type="journal article" date="2020" name="Stud. Mycol.">
        <title>101 Dothideomycetes genomes: a test case for predicting lifestyles and emergence of pathogens.</title>
        <authorList>
            <person name="Haridas S."/>
            <person name="Albert R."/>
            <person name="Binder M."/>
            <person name="Bloem J."/>
            <person name="Labutti K."/>
            <person name="Salamov A."/>
            <person name="Andreopoulos B."/>
            <person name="Baker S."/>
            <person name="Barry K."/>
            <person name="Bills G."/>
            <person name="Bluhm B."/>
            <person name="Cannon C."/>
            <person name="Castanera R."/>
            <person name="Culley D."/>
            <person name="Daum C."/>
            <person name="Ezra D."/>
            <person name="Gonzalez J."/>
            <person name="Henrissat B."/>
            <person name="Kuo A."/>
            <person name="Liang C."/>
            <person name="Lipzen A."/>
            <person name="Lutzoni F."/>
            <person name="Magnuson J."/>
            <person name="Mondo S."/>
            <person name="Nolan M."/>
            <person name="Ohm R."/>
            <person name="Pangilinan J."/>
            <person name="Park H.-J."/>
            <person name="Ramirez L."/>
            <person name="Alfaro M."/>
            <person name="Sun H."/>
            <person name="Tritt A."/>
            <person name="Yoshinaga Y."/>
            <person name="Zwiers L.-H."/>
            <person name="Turgeon B."/>
            <person name="Goodwin S."/>
            <person name="Spatafora J."/>
            <person name="Crous P."/>
            <person name="Grigoriev I."/>
        </authorList>
    </citation>
    <scope>NUCLEOTIDE SEQUENCE</scope>
    <source>
        <strain evidence="1">ATCC 200398</strain>
    </source>
</reference>
<keyword evidence="2" id="KW-1185">Reference proteome</keyword>
<sequence length="550" mass="63042">MVCTSLYIPRLLLAVVTLLLLHYIYKHKHFRECTKQDNSKLTPPTELYVFPLLGSLPLTYIWNPRGFVLNSHNFFQRSHPVRVKILNYEFYVVQGAENIKVIFKNSWACTSVPFVKFALGYAFGLPPKALSLYDKDNSGSGRVPHPDSTVEARNRVDYRVYQTLVKLLEGKGLLPFWSRFADDITTRMCTLQSRFEGSDWEHCTDLMRLVGDEATISFVNALCGPHLLRLNPTFLQDFWDFDHGSMHPNELTSVSGMPWILAPRAYAVRKRVLNAVRIWQKHARENYTDSARGADGDDPFWGATFFRDRQNMFLEMDGFDHDAIASEDFGAIWAARNSIATTSWTVFELYRDVELLEKVRGEVDACRIPGPDGRIRFNIDALLRQPVLQAVYAETLRLRMHFYMIRMPDKVDMDIRDWVIPRRKVIVTSTTCAHMDTKAWNTGVNNDYPIDQFWVGRFLKEPTHPTSTPAFSTKDLEGSWMPYGGGPRQCPGRHFAKRQILLTSALIVTLFDCEILGDGRGVKEDVSLQGFGVGISRPASKIPVRLRRRC</sequence>
<dbReference type="Proteomes" id="UP000799755">
    <property type="component" value="Unassembled WGS sequence"/>
</dbReference>
<proteinExistence type="predicted"/>
<comment type="caution">
    <text evidence="1">The sequence shown here is derived from an EMBL/GenBank/DDBJ whole genome shotgun (WGS) entry which is preliminary data.</text>
</comment>
<accession>A0ACB6QN34</accession>
<gene>
    <name evidence="1" type="ORF">BDR25DRAFT_335440</name>
</gene>
<evidence type="ECO:0000313" key="2">
    <source>
        <dbReference type="Proteomes" id="UP000799755"/>
    </source>
</evidence>